<sequence>MSSSQPPSPSHPKVTLTNAPDYRDTYANSVQIRVSMWDFHLTFGTLRRETPEEVNIENSQGIYLSPQQAKAFWNILGQNLAQYQQTFGNIALEPQPPQLPTGPVN</sequence>
<evidence type="ECO:0000256" key="1">
    <source>
        <dbReference type="SAM" id="MobiDB-lite"/>
    </source>
</evidence>
<evidence type="ECO:0000313" key="2">
    <source>
        <dbReference type="EMBL" id="AXC09439.1"/>
    </source>
</evidence>
<feature type="region of interest" description="Disordered" evidence="1">
    <location>
        <begin position="1"/>
        <end position="20"/>
    </location>
</feature>
<proteinExistence type="predicted"/>
<evidence type="ECO:0000313" key="3">
    <source>
        <dbReference type="Proteomes" id="UP000253606"/>
    </source>
</evidence>
<dbReference type="AlphaFoldDB" id="A0A2Z5FRW4"/>
<gene>
    <name evidence="2" type="ORF">ACPOL_0052</name>
</gene>
<reference evidence="2 3" key="1">
    <citation type="journal article" date="2018" name="Front. Microbiol.">
        <title>Hydrolytic Capabilities as a Key to Environmental Success: Chitinolytic and Cellulolytic Acidobacteria From Acidic Sub-arctic Soils and Boreal Peatlands.</title>
        <authorList>
            <person name="Belova S.E."/>
            <person name="Ravin N.V."/>
            <person name="Pankratov T.A."/>
            <person name="Rakitin A.L."/>
            <person name="Ivanova A.A."/>
            <person name="Beletsky A.V."/>
            <person name="Mardanov A.V."/>
            <person name="Sinninghe Damste J.S."/>
            <person name="Dedysh S.N."/>
        </authorList>
    </citation>
    <scope>NUCLEOTIDE SEQUENCE [LARGE SCALE GENOMIC DNA]</scope>
    <source>
        <strain evidence="2 3">SBC82</strain>
    </source>
</reference>
<name>A0A2Z5FRW4_9BACT</name>
<dbReference type="Proteomes" id="UP000253606">
    <property type="component" value="Chromosome"/>
</dbReference>
<dbReference type="InterPro" id="IPR021857">
    <property type="entry name" value="DUF3467"/>
</dbReference>
<evidence type="ECO:0008006" key="4">
    <source>
        <dbReference type="Google" id="ProtNLM"/>
    </source>
</evidence>
<dbReference type="RefSeq" id="WP_114210517.1">
    <property type="nucleotide sequence ID" value="NZ_CP030840.1"/>
</dbReference>
<dbReference type="OrthoDB" id="120776at2"/>
<dbReference type="Pfam" id="PF11950">
    <property type="entry name" value="DUF3467"/>
    <property type="match status" value="1"/>
</dbReference>
<feature type="compositionally biased region" description="Pro residues" evidence="1">
    <location>
        <begin position="1"/>
        <end position="10"/>
    </location>
</feature>
<protein>
    <recommendedName>
        <fullName evidence="4">DUF3467 domain-containing protein</fullName>
    </recommendedName>
</protein>
<organism evidence="2 3">
    <name type="scientific">Acidisarcina polymorpha</name>
    <dbReference type="NCBI Taxonomy" id="2211140"/>
    <lineage>
        <taxon>Bacteria</taxon>
        <taxon>Pseudomonadati</taxon>
        <taxon>Acidobacteriota</taxon>
        <taxon>Terriglobia</taxon>
        <taxon>Terriglobales</taxon>
        <taxon>Acidobacteriaceae</taxon>
        <taxon>Acidisarcina</taxon>
    </lineage>
</organism>
<accession>A0A2Z5FRW4</accession>
<dbReference type="EMBL" id="CP030840">
    <property type="protein sequence ID" value="AXC09439.1"/>
    <property type="molecule type" value="Genomic_DNA"/>
</dbReference>
<keyword evidence="3" id="KW-1185">Reference proteome</keyword>
<dbReference type="KEGG" id="abas:ACPOL_0052"/>